<feature type="transmembrane region" description="Helical" evidence="1">
    <location>
        <begin position="279"/>
        <end position="295"/>
    </location>
</feature>
<feature type="domain" description="EamA" evidence="2">
    <location>
        <begin position="157"/>
        <end position="293"/>
    </location>
</feature>
<accession>A0A1G2KN88</accession>
<dbReference type="InterPro" id="IPR000620">
    <property type="entry name" value="EamA_dom"/>
</dbReference>
<feature type="transmembrane region" description="Helical" evidence="1">
    <location>
        <begin position="157"/>
        <end position="174"/>
    </location>
</feature>
<feature type="transmembrane region" description="Helical" evidence="1">
    <location>
        <begin position="37"/>
        <end position="58"/>
    </location>
</feature>
<dbReference type="AlphaFoldDB" id="A0A1G2KN88"/>
<feature type="transmembrane region" description="Helical" evidence="1">
    <location>
        <begin position="180"/>
        <end position="200"/>
    </location>
</feature>
<dbReference type="GO" id="GO:0016020">
    <property type="term" value="C:membrane"/>
    <property type="evidence" value="ECO:0007669"/>
    <property type="project" value="InterPro"/>
</dbReference>
<dbReference type="Proteomes" id="UP000179023">
    <property type="component" value="Unassembled WGS sequence"/>
</dbReference>
<feature type="domain" description="EamA" evidence="2">
    <location>
        <begin position="9"/>
        <end position="136"/>
    </location>
</feature>
<protein>
    <recommendedName>
        <fullName evidence="2">EamA domain-containing protein</fullName>
    </recommendedName>
</protein>
<gene>
    <name evidence="3" type="ORF">A3C07_02775</name>
</gene>
<dbReference type="Pfam" id="PF00892">
    <property type="entry name" value="EamA"/>
    <property type="match status" value="2"/>
</dbReference>
<reference evidence="3 4" key="1">
    <citation type="journal article" date="2016" name="Nat. Commun.">
        <title>Thousands of microbial genomes shed light on interconnected biogeochemical processes in an aquifer system.</title>
        <authorList>
            <person name="Anantharaman K."/>
            <person name="Brown C.T."/>
            <person name="Hug L.A."/>
            <person name="Sharon I."/>
            <person name="Castelle C.J."/>
            <person name="Probst A.J."/>
            <person name="Thomas B.C."/>
            <person name="Singh A."/>
            <person name="Wilkins M.J."/>
            <person name="Karaoz U."/>
            <person name="Brodie E.L."/>
            <person name="Williams K.H."/>
            <person name="Hubbard S.S."/>
            <person name="Banfield J.F."/>
        </authorList>
    </citation>
    <scope>NUCLEOTIDE SEQUENCE [LARGE SCALE GENOMIC DNA]</scope>
</reference>
<feature type="transmembrane region" description="Helical" evidence="1">
    <location>
        <begin position="65"/>
        <end position="87"/>
    </location>
</feature>
<dbReference type="SUPFAM" id="SSF103481">
    <property type="entry name" value="Multidrug resistance efflux transporter EmrE"/>
    <property type="match status" value="2"/>
</dbReference>
<keyword evidence="1" id="KW-1133">Transmembrane helix</keyword>
<dbReference type="STRING" id="1802270.A3C07_02775"/>
<keyword evidence="1" id="KW-0812">Transmembrane</keyword>
<comment type="caution">
    <text evidence="3">The sequence shown here is derived from an EMBL/GenBank/DDBJ whole genome shotgun (WGS) entry which is preliminary data.</text>
</comment>
<dbReference type="EMBL" id="MHQI01000030">
    <property type="protein sequence ID" value="OGZ99930.1"/>
    <property type="molecule type" value="Genomic_DNA"/>
</dbReference>
<evidence type="ECO:0000313" key="4">
    <source>
        <dbReference type="Proteomes" id="UP000179023"/>
    </source>
</evidence>
<sequence length="296" mass="32015">MNTLIFLGLMLVGTLVLGINDVQKKKFLLDGINDQLLLGFSWFLGGLFLFLVVAAVGIPQIRDGFWTALAATMFLNVISQIVFIRAFKLADASLIAPLRLITPPFVIITGFIVLGEVPTAGGVAGIFLTVFGLMTLLSPGKHFSISAMKSYIMSERGVQLGLLGSFLFALSFPYDKQTVLASSGIFATAMRMSSVGILVLGLNAALNRRFLREAIPAVKQWSMPLLSVSAVSAVGDFLTTQALAYSLAAYAASLKRLWPFWTIFLAGRFLKEKHITQRLAATAVMFIGIIIMVVLG</sequence>
<organism evidence="3 4">
    <name type="scientific">Candidatus Sungbacteria bacterium RIFCSPHIGHO2_02_FULL_47_11</name>
    <dbReference type="NCBI Taxonomy" id="1802270"/>
    <lineage>
        <taxon>Bacteria</taxon>
        <taxon>Candidatus Sungiibacteriota</taxon>
    </lineage>
</organism>
<feature type="transmembrane region" description="Helical" evidence="1">
    <location>
        <begin position="107"/>
        <end position="137"/>
    </location>
</feature>
<evidence type="ECO:0000313" key="3">
    <source>
        <dbReference type="EMBL" id="OGZ99930.1"/>
    </source>
</evidence>
<dbReference type="InterPro" id="IPR037185">
    <property type="entry name" value="EmrE-like"/>
</dbReference>
<keyword evidence="1" id="KW-0472">Membrane</keyword>
<evidence type="ECO:0000256" key="1">
    <source>
        <dbReference type="SAM" id="Phobius"/>
    </source>
</evidence>
<evidence type="ECO:0000259" key="2">
    <source>
        <dbReference type="Pfam" id="PF00892"/>
    </source>
</evidence>
<name>A0A1G2KN88_9BACT</name>
<proteinExistence type="predicted"/>